<evidence type="ECO:0000259" key="1">
    <source>
        <dbReference type="Pfam" id="PF06985"/>
    </source>
</evidence>
<dbReference type="InterPro" id="IPR052895">
    <property type="entry name" value="HetReg/Transcr_Mod"/>
</dbReference>
<dbReference type="OrthoDB" id="5386682at2759"/>
<gene>
    <name evidence="2" type="ORF">EJ08DRAFT_701600</name>
</gene>
<dbReference type="PANTHER" id="PTHR24148:SF82">
    <property type="entry name" value="HETEROKARYON INCOMPATIBILITY DOMAIN-CONTAINING PROTEIN"/>
    <property type="match status" value="1"/>
</dbReference>
<comment type="caution">
    <text evidence="2">The sequence shown here is derived from an EMBL/GenBank/DDBJ whole genome shotgun (WGS) entry which is preliminary data.</text>
</comment>
<dbReference type="AlphaFoldDB" id="A0A9P4NI36"/>
<organism evidence="2 3">
    <name type="scientific">Tothia fuscella</name>
    <dbReference type="NCBI Taxonomy" id="1048955"/>
    <lineage>
        <taxon>Eukaryota</taxon>
        <taxon>Fungi</taxon>
        <taxon>Dikarya</taxon>
        <taxon>Ascomycota</taxon>
        <taxon>Pezizomycotina</taxon>
        <taxon>Dothideomycetes</taxon>
        <taxon>Pleosporomycetidae</taxon>
        <taxon>Venturiales</taxon>
        <taxon>Cylindrosympodiaceae</taxon>
        <taxon>Tothia</taxon>
    </lineage>
</organism>
<dbReference type="Proteomes" id="UP000800235">
    <property type="component" value="Unassembled WGS sequence"/>
</dbReference>
<evidence type="ECO:0000313" key="2">
    <source>
        <dbReference type="EMBL" id="KAF2422415.1"/>
    </source>
</evidence>
<accession>A0A9P4NI36</accession>
<dbReference type="EMBL" id="MU007090">
    <property type="protein sequence ID" value="KAF2422415.1"/>
    <property type="molecule type" value="Genomic_DNA"/>
</dbReference>
<dbReference type="InterPro" id="IPR010730">
    <property type="entry name" value="HET"/>
</dbReference>
<feature type="domain" description="Heterokaryon incompatibility" evidence="1">
    <location>
        <begin position="5"/>
        <end position="120"/>
    </location>
</feature>
<dbReference type="Pfam" id="PF06985">
    <property type="entry name" value="HET"/>
    <property type="match status" value="1"/>
</dbReference>
<name>A0A9P4NI36_9PEZI</name>
<keyword evidence="3" id="KW-1185">Reference proteome</keyword>
<proteinExistence type="predicted"/>
<evidence type="ECO:0000313" key="3">
    <source>
        <dbReference type="Proteomes" id="UP000800235"/>
    </source>
</evidence>
<sequence length="474" mass="53659">MCYNLSKAIPFVSYHCTSGLLWIDQLCIDQRNIPERNQQVELMGAIYLACENCLVWLEEEAPLDNITRILLEEGESHGDVFTGDFDRIQSLNLSPTDSAWKRAFQLIRNPYFGRAWIVQEVLLPKVSLAIFGTDLIPFTRLAVGLHAFGAACIETLLPNSEWPISTLFGTAFYYIQNKIERQYQETLSEMTWCSQATDPRDLVYAFLGLKGDDDIDIQPDYAASVDEVYTRVAMAFIKGTHSLGMFRSLSQYQEQIEIALLPSWVPDWRTNTYIYTFDHPLPPTRSASKCRVHVWKTAEDPKYLEVAGGTIDSVGLVLRQYPVHPTSWPTLDDKQYLGIDSILATLTGETTSNYQDITRARILGTVLAGSMRGQWVSDSIKRYPAVDLEDYENMLEAYDNFSAGELNTSFAPTSLHDAYIKVMQHLSRVTEQRSLFVTKSGKLGLARRVQKDDIITILHGSDYPVVLRDAGDSR</sequence>
<reference evidence="2" key="1">
    <citation type="journal article" date="2020" name="Stud. Mycol.">
        <title>101 Dothideomycetes genomes: a test case for predicting lifestyles and emergence of pathogens.</title>
        <authorList>
            <person name="Haridas S."/>
            <person name="Albert R."/>
            <person name="Binder M."/>
            <person name="Bloem J."/>
            <person name="Labutti K."/>
            <person name="Salamov A."/>
            <person name="Andreopoulos B."/>
            <person name="Baker S."/>
            <person name="Barry K."/>
            <person name="Bills G."/>
            <person name="Bluhm B."/>
            <person name="Cannon C."/>
            <person name="Castanera R."/>
            <person name="Culley D."/>
            <person name="Daum C."/>
            <person name="Ezra D."/>
            <person name="Gonzalez J."/>
            <person name="Henrissat B."/>
            <person name="Kuo A."/>
            <person name="Liang C."/>
            <person name="Lipzen A."/>
            <person name="Lutzoni F."/>
            <person name="Magnuson J."/>
            <person name="Mondo S."/>
            <person name="Nolan M."/>
            <person name="Ohm R."/>
            <person name="Pangilinan J."/>
            <person name="Park H.-J."/>
            <person name="Ramirez L."/>
            <person name="Alfaro M."/>
            <person name="Sun H."/>
            <person name="Tritt A."/>
            <person name="Yoshinaga Y."/>
            <person name="Zwiers L.-H."/>
            <person name="Turgeon B."/>
            <person name="Goodwin S."/>
            <person name="Spatafora J."/>
            <person name="Crous P."/>
            <person name="Grigoriev I."/>
        </authorList>
    </citation>
    <scope>NUCLEOTIDE SEQUENCE</scope>
    <source>
        <strain evidence="2">CBS 130266</strain>
    </source>
</reference>
<protein>
    <submittedName>
        <fullName evidence="2">HET-domain-containing protein</fullName>
    </submittedName>
</protein>
<dbReference type="PANTHER" id="PTHR24148">
    <property type="entry name" value="ANKYRIN REPEAT DOMAIN-CONTAINING PROTEIN 39 HOMOLOG-RELATED"/>
    <property type="match status" value="1"/>
</dbReference>